<dbReference type="SUPFAM" id="SSF55486">
    <property type="entry name" value="Metalloproteases ('zincins'), catalytic domain"/>
    <property type="match status" value="1"/>
</dbReference>
<evidence type="ECO:0000256" key="12">
    <source>
        <dbReference type="ARBA" id="ARBA00023049"/>
    </source>
</evidence>
<evidence type="ECO:0000256" key="4">
    <source>
        <dbReference type="ARBA" id="ARBA00010136"/>
    </source>
</evidence>
<dbReference type="InterPro" id="IPR001930">
    <property type="entry name" value="Peptidase_M1"/>
</dbReference>
<dbReference type="InterPro" id="IPR014782">
    <property type="entry name" value="Peptidase_M1_dom"/>
</dbReference>
<evidence type="ECO:0000256" key="1">
    <source>
        <dbReference type="ARBA" id="ARBA00000098"/>
    </source>
</evidence>
<name>A0ABV6A6G4_9PSEU</name>
<comment type="subcellular location">
    <subcellularLocation>
        <location evidence="3">Cytoplasm</location>
    </subcellularLocation>
</comment>
<keyword evidence="11" id="KW-0862">Zinc</keyword>
<dbReference type="CDD" id="cd09603">
    <property type="entry name" value="M1_APN_like"/>
    <property type="match status" value="1"/>
</dbReference>
<dbReference type="RefSeq" id="WP_377860760.1">
    <property type="nucleotide sequence ID" value="NZ_JBHLZU010000027.1"/>
</dbReference>
<evidence type="ECO:0000256" key="3">
    <source>
        <dbReference type="ARBA" id="ARBA00004496"/>
    </source>
</evidence>
<evidence type="ECO:0000259" key="17">
    <source>
        <dbReference type="Pfam" id="PF17900"/>
    </source>
</evidence>
<keyword evidence="9" id="KW-0479">Metal-binding</keyword>
<dbReference type="PANTHER" id="PTHR45726:SF3">
    <property type="entry name" value="LEUKOTRIENE A-4 HYDROLASE"/>
    <property type="match status" value="1"/>
</dbReference>
<feature type="domain" description="Aminopeptidase N-like N-terminal" evidence="17">
    <location>
        <begin position="48"/>
        <end position="219"/>
    </location>
</feature>
<dbReference type="Gene3D" id="2.60.40.1730">
    <property type="entry name" value="tricorn interacting facor f3 domain"/>
    <property type="match status" value="1"/>
</dbReference>
<comment type="caution">
    <text evidence="18">The sequence shown here is derived from an EMBL/GenBank/DDBJ whole genome shotgun (WGS) entry which is preliminary data.</text>
</comment>
<reference evidence="18 19" key="1">
    <citation type="submission" date="2024-09" db="EMBL/GenBank/DDBJ databases">
        <authorList>
            <person name="Sun Q."/>
            <person name="Mori K."/>
        </authorList>
    </citation>
    <scope>NUCLEOTIDE SEQUENCE [LARGE SCALE GENOMIC DNA]</scope>
    <source>
        <strain evidence="18 19">TBRC 7907</strain>
    </source>
</reference>
<comment type="catalytic activity">
    <reaction evidence="1">
        <text>Release of an N-terminal amino acid, Xaa-|-Yaa- from a peptide, amide or arylamide. Xaa is preferably Ala, but may be most amino acids including Pro (slow action). When a terminal hydrophobic residue is followed by a prolyl residue, the two may be released as an intact Xaa-Pro dipeptide.</text>
        <dbReference type="EC" id="3.4.11.2"/>
    </reaction>
</comment>
<dbReference type="SUPFAM" id="SSF63737">
    <property type="entry name" value="Leukotriene A4 hydrolase N-terminal domain"/>
    <property type="match status" value="1"/>
</dbReference>
<evidence type="ECO:0000256" key="5">
    <source>
        <dbReference type="ARBA" id="ARBA00012564"/>
    </source>
</evidence>
<feature type="signal peptide" evidence="15">
    <location>
        <begin position="1"/>
        <end position="27"/>
    </location>
</feature>
<evidence type="ECO:0000256" key="8">
    <source>
        <dbReference type="ARBA" id="ARBA00022670"/>
    </source>
</evidence>
<dbReference type="Gene3D" id="1.10.390.10">
    <property type="entry name" value="Neutral Protease Domain 2"/>
    <property type="match status" value="1"/>
</dbReference>
<accession>A0ABV6A6G4</accession>
<evidence type="ECO:0000256" key="11">
    <source>
        <dbReference type="ARBA" id="ARBA00022833"/>
    </source>
</evidence>
<dbReference type="EC" id="3.4.11.2" evidence="5"/>
<keyword evidence="10 18" id="KW-0378">Hydrolase</keyword>
<sequence length="473" mass="51950">MKQIPRYVALGVTVALTLSLGATPSLAASGLGDPIFPADGNTGYKVTRYALDFDWQAPKKPFDATTTVDAEATEALTSFTLDFGGNQLREVKVDGAAATTKRTGDKLSITPAKALGAKQRFQVVIRYTADPTLQRRRSDAISVYGWIPTPDGTVLYPQPNGSRLVFPNNDHPSQKAPIAITVSTPADITAVASGTLKSRTEVAGNRVRWSYDSPQPIATQLVGIAIGKFTVTNGTGPNGLPLRDAIPTDLVQKVEKVRTRTPGHLEWMEKRVGEYPFDNYGIVVAHTDLGVALETQTLSMFPEGDVTGTEVSAEKDMVHELAHQWFGNSVTVRTWSDLWLSEGHARFYERVYAAEKGWENLETKMRETYSQHDQWRKTYGPPAKPTEPKLFSRMVYDGSALVLYALRQKVGAAAFEKIERAWVADYRDKSASTADFIAVASREAGTDLTAFLRSWLYDAKTPAMPGHPDWTTS</sequence>
<organism evidence="18 19">
    <name type="scientific">Allokutzneria oryzae</name>
    <dbReference type="NCBI Taxonomy" id="1378989"/>
    <lineage>
        <taxon>Bacteria</taxon>
        <taxon>Bacillati</taxon>
        <taxon>Actinomycetota</taxon>
        <taxon>Actinomycetes</taxon>
        <taxon>Pseudonocardiales</taxon>
        <taxon>Pseudonocardiaceae</taxon>
        <taxon>Allokutzneria</taxon>
    </lineage>
</organism>
<keyword evidence="15" id="KW-0732">Signal</keyword>
<dbReference type="InterPro" id="IPR042097">
    <property type="entry name" value="Aminopeptidase_N-like_N_sf"/>
</dbReference>
<proteinExistence type="inferred from homology"/>
<protein>
    <recommendedName>
        <fullName evidence="6">Aminopeptidase N</fullName>
        <ecNumber evidence="5">3.4.11.2</ecNumber>
    </recommendedName>
    <alternativeName>
        <fullName evidence="13">Alanine aminopeptidase</fullName>
    </alternativeName>
    <alternativeName>
        <fullName evidence="14">Lysyl aminopeptidase</fullName>
    </alternativeName>
</protein>
<evidence type="ECO:0000256" key="14">
    <source>
        <dbReference type="ARBA" id="ARBA00031533"/>
    </source>
</evidence>
<comment type="similarity">
    <text evidence="4">Belongs to the peptidase M1 family.</text>
</comment>
<keyword evidence="18" id="KW-0031">Aminopeptidase</keyword>
<keyword evidence="7" id="KW-0963">Cytoplasm</keyword>
<dbReference type="InterPro" id="IPR027268">
    <property type="entry name" value="Peptidase_M4/M1_CTD_sf"/>
</dbReference>
<evidence type="ECO:0000256" key="13">
    <source>
        <dbReference type="ARBA" id="ARBA00029811"/>
    </source>
</evidence>
<evidence type="ECO:0000313" key="19">
    <source>
        <dbReference type="Proteomes" id="UP001589693"/>
    </source>
</evidence>
<dbReference type="EMBL" id="JBHLZU010000027">
    <property type="protein sequence ID" value="MFB9908767.1"/>
    <property type="molecule type" value="Genomic_DNA"/>
</dbReference>
<dbReference type="PRINTS" id="PR00756">
    <property type="entry name" value="ALADIPTASE"/>
</dbReference>
<feature type="domain" description="Peptidase M1 membrane alanine aminopeptidase" evidence="16">
    <location>
        <begin position="265"/>
        <end position="455"/>
    </location>
</feature>
<dbReference type="Proteomes" id="UP001589693">
    <property type="component" value="Unassembled WGS sequence"/>
</dbReference>
<comment type="cofactor">
    <cofactor evidence="2">
        <name>Zn(2+)</name>
        <dbReference type="ChEBI" id="CHEBI:29105"/>
    </cofactor>
</comment>
<evidence type="ECO:0000256" key="2">
    <source>
        <dbReference type="ARBA" id="ARBA00001947"/>
    </source>
</evidence>
<evidence type="ECO:0000256" key="7">
    <source>
        <dbReference type="ARBA" id="ARBA00022490"/>
    </source>
</evidence>
<dbReference type="Pfam" id="PF17900">
    <property type="entry name" value="Peptidase_M1_N"/>
    <property type="match status" value="1"/>
</dbReference>
<evidence type="ECO:0000313" key="18">
    <source>
        <dbReference type="EMBL" id="MFB9908767.1"/>
    </source>
</evidence>
<dbReference type="Pfam" id="PF01433">
    <property type="entry name" value="Peptidase_M1"/>
    <property type="match status" value="1"/>
</dbReference>
<evidence type="ECO:0000256" key="9">
    <source>
        <dbReference type="ARBA" id="ARBA00022723"/>
    </source>
</evidence>
<evidence type="ECO:0000256" key="15">
    <source>
        <dbReference type="SAM" id="SignalP"/>
    </source>
</evidence>
<keyword evidence="8" id="KW-0645">Protease</keyword>
<gene>
    <name evidence="18" type="ORF">ACFFQA_32930</name>
</gene>
<evidence type="ECO:0000256" key="6">
    <source>
        <dbReference type="ARBA" id="ARBA00015611"/>
    </source>
</evidence>
<evidence type="ECO:0000256" key="10">
    <source>
        <dbReference type="ARBA" id="ARBA00022801"/>
    </source>
</evidence>
<dbReference type="InterPro" id="IPR045357">
    <property type="entry name" value="Aminopeptidase_N-like_N"/>
</dbReference>
<keyword evidence="12" id="KW-0482">Metalloprotease</keyword>
<keyword evidence="19" id="KW-1185">Reference proteome</keyword>
<feature type="chain" id="PRO_5045179567" description="Aminopeptidase N" evidence="15">
    <location>
        <begin position="28"/>
        <end position="473"/>
    </location>
</feature>
<evidence type="ECO:0000259" key="16">
    <source>
        <dbReference type="Pfam" id="PF01433"/>
    </source>
</evidence>
<dbReference type="GO" id="GO:0004177">
    <property type="term" value="F:aminopeptidase activity"/>
    <property type="evidence" value="ECO:0007669"/>
    <property type="project" value="UniProtKB-KW"/>
</dbReference>
<dbReference type="PANTHER" id="PTHR45726">
    <property type="entry name" value="LEUKOTRIENE A-4 HYDROLASE"/>
    <property type="match status" value="1"/>
</dbReference>
<dbReference type="InterPro" id="IPR034015">
    <property type="entry name" value="M1_LTA4H"/>
</dbReference>